<dbReference type="Gene3D" id="3.90.320.10">
    <property type="match status" value="1"/>
</dbReference>
<accession>A0A9N9N1G5</accession>
<dbReference type="PANTHER" id="PTHR46609:SF8">
    <property type="entry name" value="YQAJ VIRAL RECOMBINASE DOMAIN-CONTAINING PROTEIN"/>
    <property type="match status" value="1"/>
</dbReference>
<gene>
    <name evidence="5" type="ORF">CEUTPL_LOCUS13766</name>
</gene>
<dbReference type="InterPro" id="IPR019080">
    <property type="entry name" value="YqaJ_viral_recombinase"/>
</dbReference>
<dbReference type="Pfam" id="PF09588">
    <property type="entry name" value="YqaJ"/>
    <property type="match status" value="1"/>
</dbReference>
<dbReference type="AlphaFoldDB" id="A0A9N9N1G5"/>
<evidence type="ECO:0000313" key="6">
    <source>
        <dbReference type="Proteomes" id="UP001152799"/>
    </source>
</evidence>
<evidence type="ECO:0000259" key="4">
    <source>
        <dbReference type="SMART" id="SM00249"/>
    </source>
</evidence>
<keyword evidence="1" id="KW-0479">Metal-binding</keyword>
<dbReference type="GO" id="GO:0008270">
    <property type="term" value="F:zinc ion binding"/>
    <property type="evidence" value="ECO:0007669"/>
    <property type="project" value="UniProtKB-KW"/>
</dbReference>
<dbReference type="OrthoDB" id="6775154at2759"/>
<dbReference type="CDD" id="cd15517">
    <property type="entry name" value="PHD_TCF19_like"/>
    <property type="match status" value="1"/>
</dbReference>
<dbReference type="InterPro" id="IPR013083">
    <property type="entry name" value="Znf_RING/FYVE/PHD"/>
</dbReference>
<name>A0A9N9N1G5_9CUCU</name>
<dbReference type="SUPFAM" id="SSF57903">
    <property type="entry name" value="FYVE/PHD zinc finger"/>
    <property type="match status" value="1"/>
</dbReference>
<organism evidence="5 6">
    <name type="scientific">Ceutorhynchus assimilis</name>
    <name type="common">cabbage seed weevil</name>
    <dbReference type="NCBI Taxonomy" id="467358"/>
    <lineage>
        <taxon>Eukaryota</taxon>
        <taxon>Metazoa</taxon>
        <taxon>Ecdysozoa</taxon>
        <taxon>Arthropoda</taxon>
        <taxon>Hexapoda</taxon>
        <taxon>Insecta</taxon>
        <taxon>Pterygota</taxon>
        <taxon>Neoptera</taxon>
        <taxon>Endopterygota</taxon>
        <taxon>Coleoptera</taxon>
        <taxon>Polyphaga</taxon>
        <taxon>Cucujiformia</taxon>
        <taxon>Curculionidae</taxon>
        <taxon>Ceutorhynchinae</taxon>
        <taxon>Ceutorhynchus</taxon>
    </lineage>
</organism>
<keyword evidence="3" id="KW-0862">Zinc</keyword>
<reference evidence="5" key="1">
    <citation type="submission" date="2022-01" db="EMBL/GenBank/DDBJ databases">
        <authorList>
            <person name="King R."/>
        </authorList>
    </citation>
    <scope>NUCLEOTIDE SEQUENCE</scope>
</reference>
<dbReference type="SUPFAM" id="SSF52980">
    <property type="entry name" value="Restriction endonuclease-like"/>
    <property type="match status" value="1"/>
</dbReference>
<dbReference type="InterPro" id="IPR019786">
    <property type="entry name" value="Zinc_finger_PHD-type_CS"/>
</dbReference>
<dbReference type="InterPro" id="IPR051703">
    <property type="entry name" value="NF-kappa-B_Signaling_Reg"/>
</dbReference>
<evidence type="ECO:0000256" key="1">
    <source>
        <dbReference type="ARBA" id="ARBA00022723"/>
    </source>
</evidence>
<dbReference type="InterPro" id="IPR001965">
    <property type="entry name" value="Znf_PHD"/>
</dbReference>
<dbReference type="InterPro" id="IPR011011">
    <property type="entry name" value="Znf_FYVE_PHD"/>
</dbReference>
<dbReference type="EMBL" id="OU892285">
    <property type="protein sequence ID" value="CAG9773375.1"/>
    <property type="molecule type" value="Genomic_DNA"/>
</dbReference>
<dbReference type="PROSITE" id="PS01359">
    <property type="entry name" value="ZF_PHD_1"/>
    <property type="match status" value="1"/>
</dbReference>
<evidence type="ECO:0000256" key="3">
    <source>
        <dbReference type="ARBA" id="ARBA00022833"/>
    </source>
</evidence>
<dbReference type="PANTHER" id="PTHR46609">
    <property type="entry name" value="EXONUCLEASE, PHAGE-TYPE/RECB, C-TERMINAL DOMAIN-CONTAINING PROTEIN"/>
    <property type="match status" value="1"/>
</dbReference>
<dbReference type="Proteomes" id="UP001152799">
    <property type="component" value="Chromosome 9"/>
</dbReference>
<dbReference type="Gene3D" id="3.30.40.10">
    <property type="entry name" value="Zinc/RING finger domain, C3HC4 (zinc finger)"/>
    <property type="match status" value="1"/>
</dbReference>
<keyword evidence="6" id="KW-1185">Reference proteome</keyword>
<proteinExistence type="predicted"/>
<evidence type="ECO:0000313" key="5">
    <source>
        <dbReference type="EMBL" id="CAG9773375.1"/>
    </source>
</evidence>
<dbReference type="CDD" id="cd22343">
    <property type="entry name" value="PDDEXK_lambda_exonuclease-like"/>
    <property type="match status" value="1"/>
</dbReference>
<dbReference type="GO" id="GO:0006281">
    <property type="term" value="P:DNA repair"/>
    <property type="evidence" value="ECO:0007669"/>
    <property type="project" value="UniProtKB-ARBA"/>
</dbReference>
<sequence>MPEFRNGIANINSKIEREKIVQTFINEFKLSIKDFFNARNKQNVFYSQLSKKYFKAKSSEKDFKMNISTPIERNQTQSIVAPNSSFHEVFNSKDFNCLKPAVEKIDQNSPAYSNCLSIDCLGDQKATPTDCFQENENINPNYCNKTASFSNNSSFIDFNESTAELRCETPLHINISTATASEKTINENRPLSFTKFKESNELQCSTPLVTKNSNSIINRSVENVDYPTSLPITAEDENSSTKNITPENVEFPKIFSNLPKNNDYSKPLQKNAHNSSFLPISQFKDCTFFEGTFEISNSIWTIIFQNNKLNRHYYPFYFKHQIGQFVNNICLFIFKGVKYASNKKIKIYAVCKHNNYGCKKFKIDVDLETLSVVIHSSSINYCHKSKLTSHVKGLERKITKNNMLNKMPLNVKKECILKSEKSLIIKGNLQEIKSDTTFRKIKSEAMAHFDRDKEDLFDMFKMQKDHPEYIKEVSVPFCVQIYSKEQLELLCWQKKAVNFVVLHFDATGTVVRKPNDLSKRMINEWYLHISTILSSPYHTDQVTTSLSKFNFPFSTNIDDEFNLTETPKCDEEFDNQNQSLYQLSPFYAHFKNISDLLHISFSDGGDAANRYYEPKFLDLLQKKYMPYCALWTSLMIKKSFRTCRFSNAMAENYFGYVKGNILEGKQNLKSSRFIRKSRANVLALHKEAALSIPKSNLTRQKQQLDKNDEHQSQERWNRKSRKINTYFIGRFMPNVDSNKPVQPIQTREEITELADFTFEPRQCLYCGAGLLDETSFWVQCNACSGWVHQACDDFSPNKTYSGDFICKLCVPNNLNVEKHPSENNDKTLYEAHLKTLELNQTDWRELEQTTRIQRDSAVWHRERRRRITASIFGKICKAKSETTKLNLVKSIVNPKKIDHIPSVRYGSRNEQTAINKYSESTKNIVEKAGLHVHKKFPFLGGSPDGLVGNDGVIEVKCPYSIRNLKIDEQYLDYLEENGNLKKNHEYYYQIQGLLEMTNRPWDSWLTGIIVSIAMHLLNNNNHFQIIEEILSTNIFTNQEHTEHFLKKIRINSDRIAMPEKVSKATTESYDSGSIYTYIPDDELTQLINIPPVTPQTTSTPNTSVDQLLPSAVIEAVIIEQEDIAQDFDIRSGTSAEPSARPPQSKKPKLSSIFPLGRCLYLKSIENHFCHSTTEEEL</sequence>
<dbReference type="SMART" id="SM00249">
    <property type="entry name" value="PHD"/>
    <property type="match status" value="1"/>
</dbReference>
<dbReference type="InterPro" id="IPR011604">
    <property type="entry name" value="PDDEXK-like_dom_sf"/>
</dbReference>
<protein>
    <recommendedName>
        <fullName evidence="4">Zinc finger PHD-type domain-containing protein</fullName>
    </recommendedName>
</protein>
<dbReference type="InterPro" id="IPR011335">
    <property type="entry name" value="Restrct_endonuc-II-like"/>
</dbReference>
<keyword evidence="2" id="KW-0863">Zinc-finger</keyword>
<feature type="domain" description="Zinc finger PHD-type" evidence="4">
    <location>
        <begin position="762"/>
        <end position="810"/>
    </location>
</feature>
<evidence type="ECO:0000256" key="2">
    <source>
        <dbReference type="ARBA" id="ARBA00022771"/>
    </source>
</evidence>